<sequence length="123" mass="13897">MAMASFDALVSISAPKIPSLGRPLRSDRRRNFCSISRYEILIRLVLGFQLQQGSDESAEVDKYRYLHRTKVSLGVFDFSIVNGSSFRTILFYTAFLTTILQERSFKPNVVGTSTKLIGPEIDK</sequence>
<evidence type="ECO:0000313" key="2">
    <source>
        <dbReference type="Proteomes" id="UP000327085"/>
    </source>
</evidence>
<dbReference type="InParanoid" id="A0A5E4E6Q5"/>
<name>A0A5E4E6Q5_PRUDU</name>
<accession>A0A5E4E6Q5</accession>
<protein>
    <submittedName>
        <fullName evidence="1">PREDICTED: PRUPE_2G327100 partial</fullName>
    </submittedName>
</protein>
<reference evidence="2" key="1">
    <citation type="journal article" date="2020" name="Plant J.">
        <title>Transposons played a major role in the diversification between the closely related almond and peach genomes: results from the almond genome sequence.</title>
        <authorList>
            <person name="Alioto T."/>
            <person name="Alexiou K.G."/>
            <person name="Bardil A."/>
            <person name="Barteri F."/>
            <person name="Castanera R."/>
            <person name="Cruz F."/>
            <person name="Dhingra A."/>
            <person name="Duval H."/>
            <person name="Fernandez I Marti A."/>
            <person name="Frias L."/>
            <person name="Galan B."/>
            <person name="Garcia J.L."/>
            <person name="Howad W."/>
            <person name="Gomez-Garrido J."/>
            <person name="Gut M."/>
            <person name="Julca I."/>
            <person name="Morata J."/>
            <person name="Puigdomenech P."/>
            <person name="Ribeca P."/>
            <person name="Rubio Cabetas M.J."/>
            <person name="Vlasova A."/>
            <person name="Wirthensohn M."/>
            <person name="Garcia-Mas J."/>
            <person name="Gabaldon T."/>
            <person name="Casacuberta J.M."/>
            <person name="Arus P."/>
        </authorList>
    </citation>
    <scope>NUCLEOTIDE SEQUENCE [LARGE SCALE GENOMIC DNA]</scope>
    <source>
        <strain evidence="2">cv. Texas</strain>
    </source>
</reference>
<dbReference type="EMBL" id="CABIKO010000003">
    <property type="protein sequence ID" value="VVA11493.1"/>
    <property type="molecule type" value="Genomic_DNA"/>
</dbReference>
<evidence type="ECO:0000313" key="1">
    <source>
        <dbReference type="EMBL" id="VVA11493.1"/>
    </source>
</evidence>
<dbReference type="Proteomes" id="UP000327085">
    <property type="component" value="Chromosome 2"/>
</dbReference>
<dbReference type="Gramene" id="VVA11493">
    <property type="protein sequence ID" value="VVA11493"/>
    <property type="gene ID" value="Prudul26B020326"/>
</dbReference>
<proteinExistence type="predicted"/>
<gene>
    <name evidence="1" type="ORF">ALMOND_2B020326</name>
</gene>
<organism evidence="1 2">
    <name type="scientific">Prunus dulcis</name>
    <name type="common">Almond</name>
    <name type="synonym">Amygdalus dulcis</name>
    <dbReference type="NCBI Taxonomy" id="3755"/>
    <lineage>
        <taxon>Eukaryota</taxon>
        <taxon>Viridiplantae</taxon>
        <taxon>Streptophyta</taxon>
        <taxon>Embryophyta</taxon>
        <taxon>Tracheophyta</taxon>
        <taxon>Spermatophyta</taxon>
        <taxon>Magnoliopsida</taxon>
        <taxon>eudicotyledons</taxon>
        <taxon>Gunneridae</taxon>
        <taxon>Pentapetalae</taxon>
        <taxon>rosids</taxon>
        <taxon>fabids</taxon>
        <taxon>Rosales</taxon>
        <taxon>Rosaceae</taxon>
        <taxon>Amygdaloideae</taxon>
        <taxon>Amygdaleae</taxon>
        <taxon>Prunus</taxon>
    </lineage>
</organism>
<dbReference type="AlphaFoldDB" id="A0A5E4E6Q5"/>